<comment type="caution">
    <text evidence="6">The sequence shown here is derived from an EMBL/GenBank/DDBJ whole genome shotgun (WGS) entry which is preliminary data.</text>
</comment>
<dbReference type="PANTHER" id="PTHR33734:SF22">
    <property type="entry name" value="MEMBRANE-BOUND LYTIC MUREIN TRANSGLYCOSYLASE D"/>
    <property type="match status" value="1"/>
</dbReference>
<dbReference type="InterPro" id="IPR018077">
    <property type="entry name" value="Glyco_hydro_fam25_subgr"/>
</dbReference>
<dbReference type="EMBL" id="BQXH01000003">
    <property type="protein sequence ID" value="GKS80741.1"/>
    <property type="molecule type" value="Genomic_DNA"/>
</dbReference>
<dbReference type="PANTHER" id="PTHR33734">
    <property type="entry name" value="LYSM DOMAIN-CONTAINING GPI-ANCHORED PROTEIN 2"/>
    <property type="match status" value="1"/>
</dbReference>
<organism evidence="6 7">
    <name type="scientific">Ligilactobacillus pabuli</name>
    <dbReference type="NCBI Taxonomy" id="2886039"/>
    <lineage>
        <taxon>Bacteria</taxon>
        <taxon>Bacillati</taxon>
        <taxon>Bacillota</taxon>
        <taxon>Bacilli</taxon>
        <taxon>Lactobacillales</taxon>
        <taxon>Lactobacillaceae</taxon>
        <taxon>Ligilactobacillus</taxon>
    </lineage>
</organism>
<accession>A0ABQ5JJ48</accession>
<dbReference type="Gene3D" id="3.20.20.80">
    <property type="entry name" value="Glycosidases"/>
    <property type="match status" value="1"/>
</dbReference>
<evidence type="ECO:0000256" key="3">
    <source>
        <dbReference type="ARBA" id="ARBA00023295"/>
    </source>
</evidence>
<dbReference type="InterPro" id="IPR036779">
    <property type="entry name" value="LysM_dom_sf"/>
</dbReference>
<name>A0ABQ5JJ48_9LACO</name>
<keyword evidence="2 6" id="KW-0378">Hydrolase</keyword>
<feature type="domain" description="LysM" evidence="5">
    <location>
        <begin position="225"/>
        <end position="269"/>
    </location>
</feature>
<dbReference type="SUPFAM" id="SSF54106">
    <property type="entry name" value="LysM domain"/>
    <property type="match status" value="2"/>
</dbReference>
<gene>
    <name evidence="6" type="ORF">LPAF129_04260</name>
</gene>
<dbReference type="RefSeq" id="WP_244054518.1">
    <property type="nucleotide sequence ID" value="NZ_BQXH01000003.1"/>
</dbReference>
<dbReference type="SUPFAM" id="SSF51445">
    <property type="entry name" value="(Trans)glycosidases"/>
    <property type="match status" value="1"/>
</dbReference>
<evidence type="ECO:0000256" key="2">
    <source>
        <dbReference type="ARBA" id="ARBA00022801"/>
    </source>
</evidence>
<dbReference type="InterPro" id="IPR018392">
    <property type="entry name" value="LysM"/>
</dbReference>
<dbReference type="SMART" id="SM00641">
    <property type="entry name" value="Glyco_25"/>
    <property type="match status" value="1"/>
</dbReference>
<dbReference type="GO" id="GO:0016787">
    <property type="term" value="F:hydrolase activity"/>
    <property type="evidence" value="ECO:0007669"/>
    <property type="project" value="UniProtKB-KW"/>
</dbReference>
<evidence type="ECO:0000256" key="4">
    <source>
        <dbReference type="SAM" id="MobiDB-lite"/>
    </source>
</evidence>
<reference evidence="6" key="1">
    <citation type="journal article" date="2022" name="Int. J. Syst. Evol. Microbiol.">
        <title>A novel species of lactic acid bacteria, Ligilactobacillus pabuli sp. nov., isolated from alfalfa silage.</title>
        <authorList>
            <person name="Tohno M."/>
            <person name="Tanizawa Y."/>
            <person name="Sawada H."/>
            <person name="Sakamoto M."/>
            <person name="Ohkuma M."/>
            <person name="Kobayashi H."/>
        </authorList>
    </citation>
    <scope>NUCLEOTIDE SEQUENCE</scope>
    <source>
        <strain evidence="6">AF129</strain>
    </source>
</reference>
<evidence type="ECO:0000259" key="5">
    <source>
        <dbReference type="PROSITE" id="PS51782"/>
    </source>
</evidence>
<dbReference type="InterPro" id="IPR017853">
    <property type="entry name" value="GH"/>
</dbReference>
<evidence type="ECO:0000313" key="6">
    <source>
        <dbReference type="EMBL" id="GKS80741.1"/>
    </source>
</evidence>
<dbReference type="InterPro" id="IPR002053">
    <property type="entry name" value="Glyco_hydro_25"/>
</dbReference>
<dbReference type="Gene3D" id="3.10.350.10">
    <property type="entry name" value="LysM domain"/>
    <property type="match status" value="2"/>
</dbReference>
<proteinExistence type="inferred from homology"/>
<dbReference type="Proteomes" id="UP001055149">
    <property type="component" value="Unassembled WGS sequence"/>
</dbReference>
<evidence type="ECO:0000256" key="1">
    <source>
        <dbReference type="ARBA" id="ARBA00010646"/>
    </source>
</evidence>
<keyword evidence="7" id="KW-1185">Reference proteome</keyword>
<evidence type="ECO:0000313" key="7">
    <source>
        <dbReference type="Proteomes" id="UP001055149"/>
    </source>
</evidence>
<dbReference type="PROSITE" id="PS51782">
    <property type="entry name" value="LYSM"/>
    <property type="match status" value="2"/>
</dbReference>
<dbReference type="CDD" id="cd00118">
    <property type="entry name" value="LysM"/>
    <property type="match status" value="2"/>
</dbReference>
<comment type="similarity">
    <text evidence="1">Belongs to the glycosyl hydrolase 25 family.</text>
</comment>
<dbReference type="Pfam" id="PF01183">
    <property type="entry name" value="Glyco_hydro_25"/>
    <property type="match status" value="1"/>
</dbReference>
<dbReference type="SMART" id="SM00257">
    <property type="entry name" value="LysM"/>
    <property type="match status" value="2"/>
</dbReference>
<dbReference type="Pfam" id="PF01476">
    <property type="entry name" value="LysM"/>
    <property type="match status" value="2"/>
</dbReference>
<dbReference type="PROSITE" id="PS51904">
    <property type="entry name" value="GLYCOSYL_HYDROL_F25_2"/>
    <property type="match status" value="1"/>
</dbReference>
<sequence length="321" mass="34857">MTITAIDVASYQTVAQAVDKRAQATIVKATQGTGYVNPLCDRQYQAAKKAGKLLGVYHYAGGGNATAEADYFLKNIKGYIGQAMLILDWERGENSAYGNGKWANDFIDRVHAKTGVWCVLYTGSEGAGQCAPYLKNKAGLWLAGYPYQNYPSFTPPAQSVFKSLYNTHGMNLVGWQYSSTGIDHSVFYLTEAQWKKYANPKSKPAKPIAPNKPAKKPAPKPKPVTTYTVQAGDTLSGIAAKYGISTQNLASLNAITNPNFIRVGQKLKVNGKAKPARVYTVVNGDNLSTIAKRLGTTADRLARLNGIVNKNLIYAGQKLKY</sequence>
<keyword evidence="3" id="KW-0326">Glycosidase</keyword>
<feature type="compositionally biased region" description="Low complexity" evidence="4">
    <location>
        <begin position="200"/>
        <end position="212"/>
    </location>
</feature>
<protein>
    <submittedName>
        <fullName evidence="6">Glycoside hydrolase</fullName>
    </submittedName>
</protein>
<feature type="region of interest" description="Disordered" evidence="4">
    <location>
        <begin position="200"/>
        <end position="225"/>
    </location>
</feature>
<feature type="domain" description="LysM" evidence="5">
    <location>
        <begin position="277"/>
        <end position="321"/>
    </location>
</feature>